<dbReference type="EMBL" id="ACPB03019113">
    <property type="status" value="NOT_ANNOTATED_CDS"/>
    <property type="molecule type" value="Genomic_DNA"/>
</dbReference>
<dbReference type="InParanoid" id="T1HU98"/>
<sequence length="432" mass="50209">MSSDSDNDCKPLHYETPSPYKKRKPVGLCTRRKSLKSNKNLDGKLEEILKIEDKYNKRILESINTRLVNKENIYVDQQRLVDEFISNSFSGDNRKTPTSVANDVVSPALNSMQSFKYYFSPNNYFNKFNQDLLKPNHFFSDKSILGKLTIDEIIKLIKSDSLDIEDEMREKNDLVKFLMNLGSVTDSILITGRLTQLLSETAISYLDFVKIVENWGRVDQATEKCSYGKPQVHNFTFILEKLALSIKLYSMVEVKEIFQFLINVSLDPLLIHQGHNLLRPLYACINNLQDKGMNIVDLIDHEQWSIYCSKQIVFLLLNCRASKEIAILLGFRVLSKILTEQCNKTSTVDMEALFEIFKTGEEKLIALDLHSFQQIFLLFELIAYKIPDREKFDIGRLVKFVEKIKRRFSVEIKSVYTVEIINRMRMMWVSVN</sequence>
<reference evidence="1" key="1">
    <citation type="submission" date="2015-05" db="UniProtKB">
        <authorList>
            <consortium name="EnsemblMetazoa"/>
        </authorList>
    </citation>
    <scope>IDENTIFICATION</scope>
</reference>
<dbReference type="OMA" id="NCRASKE"/>
<name>T1HU98_RHOPR</name>
<accession>T1HU98</accession>
<dbReference type="VEuPathDB" id="VectorBase:RPRC007618"/>
<protein>
    <submittedName>
        <fullName evidence="1">Uncharacterized protein</fullName>
    </submittedName>
</protein>
<dbReference type="Proteomes" id="UP000015103">
    <property type="component" value="Unassembled WGS sequence"/>
</dbReference>
<proteinExistence type="predicted"/>
<dbReference type="AlphaFoldDB" id="T1HU98"/>
<evidence type="ECO:0000313" key="2">
    <source>
        <dbReference type="Proteomes" id="UP000015103"/>
    </source>
</evidence>
<keyword evidence="2" id="KW-1185">Reference proteome</keyword>
<evidence type="ECO:0000313" key="1">
    <source>
        <dbReference type="EnsemblMetazoa" id="RPRC007618-PA"/>
    </source>
</evidence>
<dbReference type="EnsemblMetazoa" id="RPRC007618-RA">
    <property type="protein sequence ID" value="RPRC007618-PA"/>
    <property type="gene ID" value="RPRC007618"/>
</dbReference>
<dbReference type="HOGENOM" id="CLU_635107_0_0_1"/>
<organism evidence="1 2">
    <name type="scientific">Rhodnius prolixus</name>
    <name type="common">Triatomid bug</name>
    <dbReference type="NCBI Taxonomy" id="13249"/>
    <lineage>
        <taxon>Eukaryota</taxon>
        <taxon>Metazoa</taxon>
        <taxon>Ecdysozoa</taxon>
        <taxon>Arthropoda</taxon>
        <taxon>Hexapoda</taxon>
        <taxon>Insecta</taxon>
        <taxon>Pterygota</taxon>
        <taxon>Neoptera</taxon>
        <taxon>Paraneoptera</taxon>
        <taxon>Hemiptera</taxon>
        <taxon>Heteroptera</taxon>
        <taxon>Panheteroptera</taxon>
        <taxon>Cimicomorpha</taxon>
        <taxon>Reduviidae</taxon>
        <taxon>Triatominae</taxon>
        <taxon>Rhodnius</taxon>
    </lineage>
</organism>